<dbReference type="PANTHER" id="PTHR30290:SF10">
    <property type="entry name" value="PERIPLASMIC OLIGOPEPTIDE-BINDING PROTEIN-RELATED"/>
    <property type="match status" value="1"/>
</dbReference>
<feature type="domain" description="Solute-binding protein family 5" evidence="5">
    <location>
        <begin position="98"/>
        <end position="446"/>
    </location>
</feature>
<dbReference type="PANTHER" id="PTHR30290">
    <property type="entry name" value="PERIPLASMIC BINDING COMPONENT OF ABC TRANSPORTER"/>
    <property type="match status" value="1"/>
</dbReference>
<dbReference type="InterPro" id="IPR000914">
    <property type="entry name" value="SBP_5_dom"/>
</dbReference>
<protein>
    <submittedName>
        <fullName evidence="6">Peptide ABC transporter substrate-binding protein</fullName>
    </submittedName>
</protein>
<keyword evidence="7" id="KW-1185">Reference proteome</keyword>
<accession>A0A1X0WBQ0</accession>
<keyword evidence="4" id="KW-0732">Signal</keyword>
<dbReference type="PROSITE" id="PS51318">
    <property type="entry name" value="TAT"/>
    <property type="match status" value="1"/>
</dbReference>
<evidence type="ECO:0000256" key="4">
    <source>
        <dbReference type="ARBA" id="ARBA00022729"/>
    </source>
</evidence>
<dbReference type="InterPro" id="IPR039424">
    <property type="entry name" value="SBP_5"/>
</dbReference>
<evidence type="ECO:0000256" key="2">
    <source>
        <dbReference type="ARBA" id="ARBA00005695"/>
    </source>
</evidence>
<sequence>MFNDDDKHLSQLIHNARLSRRDFITRSAAVGLTTAYGLSPLNAFAAEPKKGGVLKLGMSGGNTSDTLDPTLYSDWVPLNQAYMLMNGLIEIDENNKAMPELLASWEAKPGAAEWLFTLREGVTFHNGKTLSVEDIIYSINLHRGDKSRSAIKSQLAPITNITQQNDKQILITLSGGNADLPYLLADYHLVVVPDGFTDWSHPIGTGGYIFDQYEPGVRSYFKRNPNYWKPDRAYVDAVEVIVINDPTARTNALISGQVHAINRVDFKTVDFLKRSPMLNIVRSSGGQHFTFLMDSSVAPFKDNNIRMAVKEGIDRQKILDTVLRGYGQLGNDHPIPKTDPFFNHQLEQRTYDPDKSKFYLKKAGLSELKLELSSSDAAFAGALDAAALYQQEAQQGGIQISIKRQPADSYWDDVWMKAPFCMGYWGGRPTADQMFSTAYQSTAKWNDTHWKNDQFDALLLQARSLLDESKRAEIYGELQSIVRDDGGAMIPLFGDYLDAANKKVGGIKPHPMFNFMGGRLAERVWLEG</sequence>
<name>A0A1X0WBQ0_9GAMM</name>
<dbReference type="GO" id="GO:0030288">
    <property type="term" value="C:outer membrane-bounded periplasmic space"/>
    <property type="evidence" value="ECO:0007669"/>
    <property type="project" value="UniProtKB-ARBA"/>
</dbReference>
<dbReference type="CDD" id="cd08503">
    <property type="entry name" value="PBP2_NikA_DppA_OppA_like_17"/>
    <property type="match status" value="1"/>
</dbReference>
<dbReference type="RefSeq" id="WP_017491227.1">
    <property type="nucleotide sequence ID" value="NZ_CP049603.1"/>
</dbReference>
<comment type="caution">
    <text evidence="6">The sequence shown here is derived from an EMBL/GenBank/DDBJ whole genome shotgun (WGS) entry which is preliminary data.</text>
</comment>
<comment type="subcellular location">
    <subcellularLocation>
        <location evidence="1">Cell envelope</location>
    </subcellularLocation>
</comment>
<evidence type="ECO:0000256" key="1">
    <source>
        <dbReference type="ARBA" id="ARBA00004196"/>
    </source>
</evidence>
<dbReference type="GO" id="GO:0043190">
    <property type="term" value="C:ATP-binding cassette (ABC) transporter complex"/>
    <property type="evidence" value="ECO:0007669"/>
    <property type="project" value="InterPro"/>
</dbReference>
<dbReference type="GO" id="GO:1904680">
    <property type="term" value="F:peptide transmembrane transporter activity"/>
    <property type="evidence" value="ECO:0007669"/>
    <property type="project" value="TreeGrafter"/>
</dbReference>
<evidence type="ECO:0000313" key="6">
    <source>
        <dbReference type="EMBL" id="ORJ24202.1"/>
    </source>
</evidence>
<keyword evidence="3" id="KW-0813">Transport</keyword>
<dbReference type="STRING" id="1646377.BS640_17495"/>
<comment type="similarity">
    <text evidence="2">Belongs to the bacterial solute-binding protein 5 family.</text>
</comment>
<proteinExistence type="inferred from homology"/>
<evidence type="ECO:0000256" key="3">
    <source>
        <dbReference type="ARBA" id="ARBA00022448"/>
    </source>
</evidence>
<reference evidence="6 7" key="1">
    <citation type="journal article" date="2017" name="Int. J. Syst. Evol. Microbiol.">
        <title>Rouxiella badensis sp. nov. and Rouxiella silvae sp. nov. isolated from peat bog soil in Germany and emendation of the genus description.</title>
        <authorList>
            <person name="Le Fleche-Mateos A."/>
            <person name="Kugler J.H."/>
            <person name="Hansen S.H."/>
            <person name="Syldatk C."/>
            <person name="Hausmann R."/>
            <person name="Lomprez F."/>
            <person name="Vandenbogaert M."/>
            <person name="Manuguerra J.C."/>
            <person name="Grimont P.A."/>
        </authorList>
    </citation>
    <scope>NUCLEOTIDE SEQUENCE [LARGE SCALE GENOMIC DNA]</scope>
    <source>
        <strain evidence="6 7">DSM 100043</strain>
    </source>
</reference>
<dbReference type="PIRSF" id="PIRSF002741">
    <property type="entry name" value="MppA"/>
    <property type="match status" value="1"/>
</dbReference>
<dbReference type="Gene3D" id="3.40.190.10">
    <property type="entry name" value="Periplasmic binding protein-like II"/>
    <property type="match status" value="1"/>
</dbReference>
<dbReference type="AlphaFoldDB" id="A0A1X0WBQ0"/>
<dbReference type="Proteomes" id="UP000192536">
    <property type="component" value="Unassembled WGS sequence"/>
</dbReference>
<gene>
    <name evidence="6" type="ORF">BS640_17495</name>
</gene>
<dbReference type="Gene3D" id="3.10.105.10">
    <property type="entry name" value="Dipeptide-binding Protein, Domain 3"/>
    <property type="match status" value="1"/>
</dbReference>
<organism evidence="6 7">
    <name type="scientific">Rouxiella badensis</name>
    <dbReference type="NCBI Taxonomy" id="1646377"/>
    <lineage>
        <taxon>Bacteria</taxon>
        <taxon>Pseudomonadati</taxon>
        <taxon>Pseudomonadota</taxon>
        <taxon>Gammaproteobacteria</taxon>
        <taxon>Enterobacterales</taxon>
        <taxon>Yersiniaceae</taxon>
        <taxon>Rouxiella</taxon>
    </lineage>
</organism>
<dbReference type="InterPro" id="IPR006311">
    <property type="entry name" value="TAT_signal"/>
</dbReference>
<evidence type="ECO:0000313" key="7">
    <source>
        <dbReference type="Proteomes" id="UP000192536"/>
    </source>
</evidence>
<dbReference type="EMBL" id="MRWE01000033">
    <property type="protein sequence ID" value="ORJ24202.1"/>
    <property type="molecule type" value="Genomic_DNA"/>
</dbReference>
<dbReference type="SUPFAM" id="SSF53850">
    <property type="entry name" value="Periplasmic binding protein-like II"/>
    <property type="match status" value="1"/>
</dbReference>
<dbReference type="InterPro" id="IPR030678">
    <property type="entry name" value="Peptide/Ni-bd"/>
</dbReference>
<dbReference type="Gene3D" id="3.90.76.10">
    <property type="entry name" value="Dipeptide-binding Protein, Domain 1"/>
    <property type="match status" value="1"/>
</dbReference>
<evidence type="ECO:0000259" key="5">
    <source>
        <dbReference type="Pfam" id="PF00496"/>
    </source>
</evidence>
<dbReference type="Pfam" id="PF00496">
    <property type="entry name" value="SBP_bac_5"/>
    <property type="match status" value="1"/>
</dbReference>
<dbReference type="GO" id="GO:0015833">
    <property type="term" value="P:peptide transport"/>
    <property type="evidence" value="ECO:0007669"/>
    <property type="project" value="TreeGrafter"/>
</dbReference>